<dbReference type="EMBL" id="CP016616">
    <property type="protein sequence ID" value="ANY78118.1"/>
    <property type="molecule type" value="Genomic_DNA"/>
</dbReference>
<proteinExistence type="predicted"/>
<accession>A0A1B2EDT7</accession>
<gene>
    <name evidence="1" type="ORF">BB934_07630</name>
</gene>
<name>A0A1B2EDT7_9HYPH</name>
<reference evidence="1" key="1">
    <citation type="submission" date="2016-07" db="EMBL/GenBank/DDBJ databases">
        <title>Microvirga ossetica sp. nov. a new species of rhizobia isolated from root nodules of the legume species Vicia alpestris Steven originated from North Ossetia region in the Caucasus.</title>
        <authorList>
            <person name="Safronova V.I."/>
            <person name="Kuznetsova I.G."/>
            <person name="Sazanova A.L."/>
            <person name="Belimov A."/>
            <person name="Andronov E."/>
            <person name="Osledkin Y.S."/>
            <person name="Onishchuk O.P."/>
            <person name="Kurchak O.N."/>
            <person name="Shaposhnikov A.I."/>
            <person name="Willems A."/>
            <person name="Tikhonovich I.A."/>
        </authorList>
    </citation>
    <scope>NUCLEOTIDE SEQUENCE [LARGE SCALE GENOMIC DNA]</scope>
    <source>
        <strain evidence="1">V5/3M</strain>
    </source>
</reference>
<dbReference type="AlphaFoldDB" id="A0A1B2EDT7"/>
<protein>
    <submittedName>
        <fullName evidence="1">Uncharacterized protein</fullName>
    </submittedName>
</protein>
<sequence length="135" mass="14732">MSADRTLKMGNWTVAPTLRLDADAPSWEDAKAVGRAAYRETLRPVDGLLNPTFAQQAAFLHLAGIRTPGTGQDHRNHVVHGMLKMADDLWMPKPAICDLGGEIIEIDAFEAPALVDRILDGWPSFRGATFVPLAN</sequence>
<evidence type="ECO:0000313" key="1">
    <source>
        <dbReference type="EMBL" id="ANY78118.1"/>
    </source>
</evidence>
<organism evidence="1">
    <name type="scientific">Microvirga ossetica</name>
    <dbReference type="NCBI Taxonomy" id="1882682"/>
    <lineage>
        <taxon>Bacteria</taxon>
        <taxon>Pseudomonadati</taxon>
        <taxon>Pseudomonadota</taxon>
        <taxon>Alphaproteobacteria</taxon>
        <taxon>Hyphomicrobiales</taxon>
        <taxon>Methylobacteriaceae</taxon>
        <taxon>Microvirga</taxon>
    </lineage>
</organism>
<dbReference type="KEGG" id="moc:BB934_07630"/>